<keyword evidence="4" id="KW-0472">Membrane</keyword>
<evidence type="ECO:0000256" key="5">
    <source>
        <dbReference type="ARBA" id="ARBA00023237"/>
    </source>
</evidence>
<dbReference type="Gene3D" id="1.25.40.390">
    <property type="match status" value="1"/>
</dbReference>
<proteinExistence type="inferred from homology"/>
<evidence type="ECO:0000256" key="4">
    <source>
        <dbReference type="ARBA" id="ARBA00023136"/>
    </source>
</evidence>
<sequence length="477" mass="52874">MKKFFIYINIVFLISFTSCEKLLDKDPVDQLSIEDLFKDVSGSKTALAGAYRTLLSIELYHRNLMVLPDLLGGNIKYSRTVNIALDDVYNLAQTANQSSMNTTYSGLYQHLNNVNNIIFYTPSAEGQIAQKNRILAEAKCLRALAHFELLRVFAKPYNTTPDASHLGIALILKPQLITDPLPVRSTAAQSYQAVIQDLLDAITLFENSSPVFSSGAQQTFFSIYAAKALLAKVYLYTNNWDKAYEYADDVIRNGGYSLLTNANYVASWATRTPSVECIFEIALESNFSGSSLGSFYEVTGVGGFRMYAATNDILNLYGSNDIRRSASLFNTVAINNVNYAFTKKYAAGSINATPVKILRLSEIYLIRAEAAAEKVQSNFTQANADLSSIIRRADPTAANTNFSTKTDLIDAILLERRKELAFEGNLLYDLLRKGKNISRVDCNATICSLPFTDNRLVMPIPASTIDVNPNMVQNADY</sequence>
<dbReference type="Pfam" id="PF14322">
    <property type="entry name" value="SusD-like_3"/>
    <property type="match status" value="1"/>
</dbReference>
<dbReference type="Pfam" id="PF07980">
    <property type="entry name" value="SusD_RagB"/>
    <property type="match status" value="1"/>
</dbReference>
<protein>
    <submittedName>
        <fullName evidence="8">RagB/SusD family nutrient uptake outer membrane protein</fullName>
    </submittedName>
</protein>
<organism evidence="8 9">
    <name type="scientific">Pedobacter puniceum</name>
    <dbReference type="NCBI Taxonomy" id="2666136"/>
    <lineage>
        <taxon>Bacteria</taxon>
        <taxon>Pseudomonadati</taxon>
        <taxon>Bacteroidota</taxon>
        <taxon>Sphingobacteriia</taxon>
        <taxon>Sphingobacteriales</taxon>
        <taxon>Sphingobacteriaceae</taxon>
        <taxon>Pedobacter</taxon>
    </lineage>
</organism>
<dbReference type="EMBL" id="WKJI01000002">
    <property type="protein sequence ID" value="MRX47103.1"/>
    <property type="molecule type" value="Genomic_DNA"/>
</dbReference>
<dbReference type="InterPro" id="IPR011990">
    <property type="entry name" value="TPR-like_helical_dom_sf"/>
</dbReference>
<gene>
    <name evidence="8" type="ORF">GJJ64_07900</name>
</gene>
<dbReference type="CDD" id="cd08977">
    <property type="entry name" value="SusD"/>
    <property type="match status" value="1"/>
</dbReference>
<evidence type="ECO:0000256" key="2">
    <source>
        <dbReference type="ARBA" id="ARBA00006275"/>
    </source>
</evidence>
<feature type="domain" description="RagB/SusD" evidence="6">
    <location>
        <begin position="343"/>
        <end position="477"/>
    </location>
</feature>
<feature type="domain" description="SusD-like N-terminal" evidence="7">
    <location>
        <begin position="88"/>
        <end position="235"/>
    </location>
</feature>
<comment type="similarity">
    <text evidence="2">Belongs to the SusD family.</text>
</comment>
<evidence type="ECO:0000256" key="3">
    <source>
        <dbReference type="ARBA" id="ARBA00022729"/>
    </source>
</evidence>
<comment type="subcellular location">
    <subcellularLocation>
        <location evidence="1">Cell outer membrane</location>
    </subcellularLocation>
</comment>
<dbReference type="InterPro" id="IPR033985">
    <property type="entry name" value="SusD-like_N"/>
</dbReference>
<dbReference type="PROSITE" id="PS51257">
    <property type="entry name" value="PROKAR_LIPOPROTEIN"/>
    <property type="match status" value="1"/>
</dbReference>
<dbReference type="Gene3D" id="2.20.20.130">
    <property type="match status" value="1"/>
</dbReference>
<evidence type="ECO:0000313" key="8">
    <source>
        <dbReference type="EMBL" id="MRX47103.1"/>
    </source>
</evidence>
<keyword evidence="9" id="KW-1185">Reference proteome</keyword>
<evidence type="ECO:0000259" key="7">
    <source>
        <dbReference type="Pfam" id="PF14322"/>
    </source>
</evidence>
<accession>A0A7K0FMF2</accession>
<evidence type="ECO:0000256" key="1">
    <source>
        <dbReference type="ARBA" id="ARBA00004442"/>
    </source>
</evidence>
<evidence type="ECO:0000259" key="6">
    <source>
        <dbReference type="Pfam" id="PF07980"/>
    </source>
</evidence>
<keyword evidence="5" id="KW-0998">Cell outer membrane</keyword>
<dbReference type="AlphaFoldDB" id="A0A7K0FMF2"/>
<dbReference type="RefSeq" id="WP_154287252.1">
    <property type="nucleotide sequence ID" value="NZ_WKJI01000002.1"/>
</dbReference>
<dbReference type="InterPro" id="IPR012944">
    <property type="entry name" value="SusD_RagB_dom"/>
</dbReference>
<dbReference type="Gene3D" id="1.25.40.900">
    <property type="match status" value="1"/>
</dbReference>
<dbReference type="Proteomes" id="UP000462931">
    <property type="component" value="Unassembled WGS sequence"/>
</dbReference>
<dbReference type="SUPFAM" id="SSF48452">
    <property type="entry name" value="TPR-like"/>
    <property type="match status" value="1"/>
</dbReference>
<evidence type="ECO:0000313" key="9">
    <source>
        <dbReference type="Proteomes" id="UP000462931"/>
    </source>
</evidence>
<reference evidence="8 9" key="1">
    <citation type="submission" date="2019-11" db="EMBL/GenBank/DDBJ databases">
        <authorList>
            <person name="Cheng Q."/>
            <person name="Yang Z."/>
        </authorList>
    </citation>
    <scope>NUCLEOTIDE SEQUENCE [LARGE SCALE GENOMIC DNA]</scope>
    <source>
        <strain evidence="8 9">HX-22-1</strain>
    </source>
</reference>
<comment type="caution">
    <text evidence="8">The sequence shown here is derived from an EMBL/GenBank/DDBJ whole genome shotgun (WGS) entry which is preliminary data.</text>
</comment>
<keyword evidence="3" id="KW-0732">Signal</keyword>
<dbReference type="GO" id="GO:0009279">
    <property type="term" value="C:cell outer membrane"/>
    <property type="evidence" value="ECO:0007669"/>
    <property type="project" value="UniProtKB-SubCell"/>
</dbReference>
<name>A0A7K0FMF2_9SPHI</name>